<organism evidence="8 9">
    <name type="scientific">Flavobacterium jejuense</name>
    <dbReference type="NCBI Taxonomy" id="1544455"/>
    <lineage>
        <taxon>Bacteria</taxon>
        <taxon>Pseudomonadati</taxon>
        <taxon>Bacteroidota</taxon>
        <taxon>Flavobacteriia</taxon>
        <taxon>Flavobacteriales</taxon>
        <taxon>Flavobacteriaceae</taxon>
        <taxon>Flavobacterium</taxon>
    </lineage>
</organism>
<dbReference type="SUPFAM" id="SSF48452">
    <property type="entry name" value="TPR-like"/>
    <property type="match status" value="1"/>
</dbReference>
<dbReference type="PROSITE" id="PS51257">
    <property type="entry name" value="PROKAR_LIPOPROTEIN"/>
    <property type="match status" value="1"/>
</dbReference>
<dbReference type="Gene3D" id="1.25.40.390">
    <property type="match status" value="1"/>
</dbReference>
<name>A0ABX0INC6_9FLAO</name>
<dbReference type="InterPro" id="IPR011990">
    <property type="entry name" value="TPR-like_helical_dom_sf"/>
</dbReference>
<dbReference type="InterPro" id="IPR033985">
    <property type="entry name" value="SusD-like_N"/>
</dbReference>
<keyword evidence="9" id="KW-1185">Reference proteome</keyword>
<dbReference type="Pfam" id="PF14322">
    <property type="entry name" value="SusD-like_3"/>
    <property type="match status" value="1"/>
</dbReference>
<reference evidence="8" key="1">
    <citation type="submission" date="2019-05" db="EMBL/GenBank/DDBJ databases">
        <authorList>
            <person name="Lianzixin W."/>
        </authorList>
    </citation>
    <scope>NUCLEOTIDE SEQUENCE</scope>
    <source>
        <strain evidence="8">EC11</strain>
    </source>
</reference>
<evidence type="ECO:0000313" key="9">
    <source>
        <dbReference type="Proteomes" id="UP000817854"/>
    </source>
</evidence>
<evidence type="ECO:0000256" key="1">
    <source>
        <dbReference type="ARBA" id="ARBA00004442"/>
    </source>
</evidence>
<dbReference type="Proteomes" id="UP000817854">
    <property type="component" value="Unassembled WGS sequence"/>
</dbReference>
<keyword evidence="4" id="KW-0472">Membrane</keyword>
<dbReference type="EMBL" id="VEVQ02000003">
    <property type="protein sequence ID" value="NHN25297.1"/>
    <property type="molecule type" value="Genomic_DNA"/>
</dbReference>
<evidence type="ECO:0000256" key="3">
    <source>
        <dbReference type="ARBA" id="ARBA00022729"/>
    </source>
</evidence>
<evidence type="ECO:0000256" key="5">
    <source>
        <dbReference type="ARBA" id="ARBA00023237"/>
    </source>
</evidence>
<accession>A0ABX0INC6</accession>
<evidence type="ECO:0000259" key="7">
    <source>
        <dbReference type="Pfam" id="PF14322"/>
    </source>
</evidence>
<gene>
    <name evidence="8" type="ORF">FIA58_006365</name>
</gene>
<feature type="domain" description="SusD-like N-terminal" evidence="7">
    <location>
        <begin position="49"/>
        <end position="225"/>
    </location>
</feature>
<proteinExistence type="inferred from homology"/>
<evidence type="ECO:0000256" key="4">
    <source>
        <dbReference type="ARBA" id="ARBA00023136"/>
    </source>
</evidence>
<comment type="caution">
    <text evidence="8">The sequence shown here is derived from an EMBL/GenBank/DDBJ whole genome shotgun (WGS) entry which is preliminary data.</text>
</comment>
<evidence type="ECO:0000259" key="6">
    <source>
        <dbReference type="Pfam" id="PF07980"/>
    </source>
</evidence>
<keyword evidence="3" id="KW-0732">Signal</keyword>
<comment type="subcellular location">
    <subcellularLocation>
        <location evidence="1">Cell outer membrane</location>
    </subcellularLocation>
</comment>
<evidence type="ECO:0000256" key="2">
    <source>
        <dbReference type="ARBA" id="ARBA00006275"/>
    </source>
</evidence>
<dbReference type="Pfam" id="PF07980">
    <property type="entry name" value="SusD_RagB"/>
    <property type="match status" value="1"/>
</dbReference>
<feature type="domain" description="RagB/SusD" evidence="6">
    <location>
        <begin position="327"/>
        <end position="460"/>
    </location>
</feature>
<protein>
    <submittedName>
        <fullName evidence="8">RagB/SusD family nutrient uptake outer membrane protein</fullName>
    </submittedName>
</protein>
<dbReference type="CDD" id="cd08977">
    <property type="entry name" value="SusD"/>
    <property type="match status" value="1"/>
</dbReference>
<keyword evidence="5" id="KW-0998">Cell outer membrane</keyword>
<reference evidence="8" key="2">
    <citation type="submission" date="2020-02" db="EMBL/GenBank/DDBJ databases">
        <title>Flavobacterium profundi sp. nov., isolated from a deep-sea seamount.</title>
        <authorList>
            <person name="Zhang D.-C."/>
        </authorList>
    </citation>
    <scope>NUCLEOTIDE SEQUENCE</scope>
    <source>
        <strain evidence="8">EC11</strain>
    </source>
</reference>
<dbReference type="InterPro" id="IPR012944">
    <property type="entry name" value="SusD_RagB_dom"/>
</dbReference>
<comment type="similarity">
    <text evidence="2">Belongs to the SusD family.</text>
</comment>
<dbReference type="RefSeq" id="WP_140961321.1">
    <property type="nucleotide sequence ID" value="NZ_VEVQ02000003.1"/>
</dbReference>
<evidence type="ECO:0000313" key="8">
    <source>
        <dbReference type="EMBL" id="NHN25297.1"/>
    </source>
</evidence>
<sequence length="464" mass="51839">MKYIHRYLIAILLFISLISCELTDIDKIEPDYKIDPELNFSNAHNSEQALVGLYNKTLLSQGISLYNDSDHSRMSVELISSFGASQFDLNLLNPNAATLLHYSDPYIAINTANYVIKGVSAMDDDLFAGNRKAEILGEARFLRSFSFFRLLRSYGQHWDRNSDYGIVIHTEPNNEIIIKPRSNVQETYNQILLDLDFAIANAPSFSTAVYVSKEAAQAFKARVLLYYGGNAAYTEAANLCDAVINSGNFSWEVSYADIFTKTYSSSESILVNHWDGSERSNGNIKPIFYTIFYKVSPYYRNLMPINDPRRPFVIAPGNTVGKYKNSNIPGVFGSSATFYMRLAEVYLIKAECLARNGGSLTDAQSALDEVRARVGLPSTAAPNINQLLADIRKEKLLDLAFEDAEPWFDLVRYHILGDINISNFKPTIDVATNGVSQFILPIPPSSLRLSNGVVVQNPGYPVEN</sequence>